<feature type="compositionally biased region" description="Polar residues" evidence="2">
    <location>
        <begin position="1766"/>
        <end position="1797"/>
    </location>
</feature>
<sequence>MDQHEGPESQDSDFHDEYLDDTSSPNVYRSPPHLDLQLANDGAAQFNDGNTKAAEDHTPDVVEDTQFVEIEAETQVNQDSNLSFVAETQYDDLEADTQAVDEPIFDPAPVKPTLPDTPKAPSKPAQKNVSPVFKLFERPTLETAAEGFKFAPAKKITTNPCMRPPAKTVNDLSGTNTASASKPTESELAHTEATRTVPAPTEPAHTGSARIEPENMNPASEFPSKTTPAMPKVLTHLPATTTEKLDLGNTRSTMSVIKYVDTRGGNTPAEATGTRNIPRRPRSTLKNAENKSHKMPSTPAHESFRKPKSTRRGADTRNHDLPAEETEDSPHKSKPIRQTVACHQDDHTRTEIITEVLNSAINLPKASANVPMLQPRSPQLRSVPALLPPVLGHIDSNIQQAKPPTTNPRALPQNGPLTPLKPAQNAKAMQRTLSRGRQRIKQPFPEATTPEESRRWHSKASVKSRPTVTHNTPDNIRSGTPSNTGRARTPATGTPARNNDVNGNYDRNRQGPMSVITNGLGHTYGPQHIDLEIDHQANFAPGCDRTMTEPPSSPPKAVHETGNDTDAFDNMEGREFDPDPEPENDESHIVPLSLMIQHSQPSLDSDLAAAHEEAEMQRTLYDDRPQVVIGRHATDGREHNIGTSRQSTPGQGGHVRNPSKQSLALQHAIRPPSRSHSEVQSRPQSCRSDRSKPISRPVSQHDLTMAESTLPHTSQATKVKKSAKSAKQSTMVDQSKSPQPQVSAPFKLLMQLNRHSGEGLLESYLQQEALIKSQRQELEQRGAVIKEQQEEIEQKKSTLKSHEEELERLKKSETASKEDFQKLETAKAALEQAVKKWKVGLPKYIKHANEVVNAQKWLKEEGERVRKRASDAIGVVVNSERVATKLENAVKESKDLRLAADGFETVSKEKEQLVTANKQLLADKETFKQNLETLQTQLQETGAQYSREKAELKRLKSLPVAVKNNELLQNTLDDRLKDLGTEKHNTDQLQKNLDAQTTAWGELVELVKQIPSDTSKAINGDDGTLAKLLSSENTTQEKIEEITSNIKELMKRESELPPTLVKLVEDIASRLESEEQHSPGNDAILKDGVNTLLQELKDGMSQLRIDKETEISLNNKIKELEQARDNLDAQKVARDTEIESLSKQLEESRQELSSCRNALNNKDNELTAALNVPREDPALRTKIAELEKTNNALDNQAKEASQELSKVKEELVSTRKDSGSKDEQIKDLQRQLRIAQQTVEKFNGEEAKRVVLKEEEHKKTCQEIARNGESQKATLKMRLDSEMKILEQRVQERNSEVNSMREQLQILQAEAQTRTDPDLKVELSKYKDQITQFAAHMKRLEKGQPSNHDADKFTSELRSARSEIADLRLLFKSVTTETAQKIEAAAREQKVVEETLRRLDGLQKEKVTMEEHSTPLQLRPDNSRPQQLGRDTVTPSDRRSEASTTTPMPLSDSNRTSVQEHATFAVPPGSRQTDLEDDMLPDNAAVHTPENALRDNVRKAGSNSAGPSRLNEKVTGAATGAYKTPALPLPKGPVERTAFSRDSPHTSVQQYQHLTSRGLRVAPRKSNWTGASSQSENQPRPPILPGDLTPQASDQQRTPAPLKPFSDMTPLGYISSPLADLESMFDQVEPVHKEVRPREEHDMTRSKKGSGATTAEMILAPQNMSAMSANQGHANDGARDSSHPVNGPVKAQINPPSAAEESRRRRTSRPAKSAMKKTTRSSALVPGQASLYEGQPDTTRPATSTKVQSMRPPQISNIKGLVAGKSTRSAGANGTQTLASMQSTPASSQFFELQQSPPMDAPRRNRNKRLASTVLESPKPKAQRRFSLKTVIPDSQESQESI</sequence>
<dbReference type="OrthoDB" id="3565262at2759"/>
<dbReference type="PANTHER" id="PTHR45615:SF63">
    <property type="entry name" value="CHROMOSOME UNDETERMINED SCAFFOLD_10, WHOLE GENOME SHOTGUN SEQUENCE"/>
    <property type="match status" value="1"/>
</dbReference>
<feature type="region of interest" description="Disordered" evidence="2">
    <location>
        <begin position="1668"/>
        <end position="1842"/>
    </location>
</feature>
<feature type="compositionally biased region" description="Polar residues" evidence="2">
    <location>
        <begin position="170"/>
        <end position="183"/>
    </location>
</feature>
<feature type="region of interest" description="Disordered" evidence="2">
    <location>
        <begin position="632"/>
        <end position="742"/>
    </location>
</feature>
<evidence type="ECO:0000313" key="4">
    <source>
        <dbReference type="Proteomes" id="UP000184330"/>
    </source>
</evidence>
<feature type="region of interest" description="Disordered" evidence="2">
    <location>
        <begin position="1403"/>
        <end position="1611"/>
    </location>
</feature>
<feature type="coiled-coil region" evidence="1">
    <location>
        <begin position="917"/>
        <end position="958"/>
    </location>
</feature>
<gene>
    <name evidence="3" type="ORF">PAC_01763</name>
</gene>
<feature type="region of interest" description="Disordered" evidence="2">
    <location>
        <begin position="401"/>
        <end position="511"/>
    </location>
</feature>
<dbReference type="Proteomes" id="UP000184330">
    <property type="component" value="Unassembled WGS sequence"/>
</dbReference>
<feature type="coiled-coil region" evidence="1">
    <location>
        <begin position="1110"/>
        <end position="1245"/>
    </location>
</feature>
<evidence type="ECO:0000256" key="1">
    <source>
        <dbReference type="SAM" id="Coils"/>
    </source>
</evidence>
<feature type="region of interest" description="Disordered" evidence="2">
    <location>
        <begin position="1633"/>
        <end position="1653"/>
    </location>
</feature>
<organism evidence="3 4">
    <name type="scientific">Phialocephala subalpina</name>
    <dbReference type="NCBI Taxonomy" id="576137"/>
    <lineage>
        <taxon>Eukaryota</taxon>
        <taxon>Fungi</taxon>
        <taxon>Dikarya</taxon>
        <taxon>Ascomycota</taxon>
        <taxon>Pezizomycotina</taxon>
        <taxon>Leotiomycetes</taxon>
        <taxon>Helotiales</taxon>
        <taxon>Mollisiaceae</taxon>
        <taxon>Phialocephala</taxon>
        <taxon>Phialocephala fortinii species complex</taxon>
    </lineage>
</organism>
<feature type="compositionally biased region" description="Basic and acidic residues" evidence="2">
    <location>
        <begin position="1403"/>
        <end position="1413"/>
    </location>
</feature>
<accession>A0A1L7WGI9</accession>
<feature type="region of interest" description="Disordered" evidence="2">
    <location>
        <begin position="102"/>
        <end position="131"/>
    </location>
</feature>
<feature type="region of interest" description="Disordered" evidence="2">
    <location>
        <begin position="1"/>
        <end position="59"/>
    </location>
</feature>
<keyword evidence="4" id="KW-1185">Reference proteome</keyword>
<feature type="compositionally biased region" description="Basic and acidic residues" evidence="2">
    <location>
        <begin position="1633"/>
        <end position="1645"/>
    </location>
</feature>
<feature type="compositionally biased region" description="Polar residues" evidence="2">
    <location>
        <begin position="731"/>
        <end position="742"/>
    </location>
</feature>
<feature type="compositionally biased region" description="Polar residues" evidence="2">
    <location>
        <begin position="1442"/>
        <end position="1460"/>
    </location>
</feature>
<feature type="compositionally biased region" description="Basic and acidic residues" evidence="2">
    <location>
        <begin position="184"/>
        <end position="193"/>
    </location>
</feature>
<feature type="compositionally biased region" description="Polar residues" evidence="2">
    <location>
        <begin position="1736"/>
        <end position="1748"/>
    </location>
</feature>
<feature type="region of interest" description="Disordered" evidence="2">
    <location>
        <begin position="260"/>
        <end position="344"/>
    </location>
</feature>
<feature type="compositionally biased region" description="Polar residues" evidence="2">
    <location>
        <begin position="464"/>
        <end position="502"/>
    </location>
</feature>
<reference evidence="3 4" key="1">
    <citation type="submission" date="2016-03" db="EMBL/GenBank/DDBJ databases">
        <authorList>
            <person name="Ploux O."/>
        </authorList>
    </citation>
    <scope>NUCLEOTIDE SEQUENCE [LARGE SCALE GENOMIC DNA]</scope>
    <source>
        <strain evidence="3 4">UAMH 11012</strain>
    </source>
</reference>
<feature type="compositionally biased region" description="Polar residues" evidence="2">
    <location>
        <begin position="1566"/>
        <end position="1578"/>
    </location>
</feature>
<dbReference type="EMBL" id="FJOG01000002">
    <property type="protein sequence ID" value="CZR51886.1"/>
    <property type="molecule type" value="Genomic_DNA"/>
</dbReference>
<name>A0A1L7WGI9_9HELO</name>
<feature type="compositionally biased region" description="Basic residues" evidence="2">
    <location>
        <begin position="1704"/>
        <end position="1719"/>
    </location>
</feature>
<feature type="region of interest" description="Disordered" evidence="2">
    <location>
        <begin position="545"/>
        <end position="586"/>
    </location>
</feature>
<feature type="compositionally biased region" description="Basic and acidic residues" evidence="2">
    <location>
        <begin position="312"/>
        <end position="322"/>
    </location>
</feature>
<feature type="compositionally biased region" description="Polar residues" evidence="2">
    <location>
        <begin position="697"/>
        <end position="712"/>
    </location>
</feature>
<proteinExistence type="predicted"/>
<feature type="coiled-coil region" evidence="1">
    <location>
        <begin position="1276"/>
        <end position="1310"/>
    </location>
</feature>
<feature type="compositionally biased region" description="Polar residues" evidence="2">
    <location>
        <begin position="1833"/>
        <end position="1842"/>
    </location>
</feature>
<feature type="compositionally biased region" description="Basic and acidic residues" evidence="2">
    <location>
        <begin position="1"/>
        <end position="17"/>
    </location>
</feature>
<evidence type="ECO:0000313" key="3">
    <source>
        <dbReference type="EMBL" id="CZR51886.1"/>
    </source>
</evidence>
<feature type="coiled-coil region" evidence="1">
    <location>
        <begin position="761"/>
        <end position="819"/>
    </location>
</feature>
<protein>
    <submittedName>
        <fullName evidence="3">Uncharacterized protein</fullName>
    </submittedName>
</protein>
<feature type="region of interest" description="Disordered" evidence="2">
    <location>
        <begin position="159"/>
        <end position="229"/>
    </location>
</feature>
<keyword evidence="1" id="KW-0175">Coiled coil</keyword>
<feature type="compositionally biased region" description="Polar residues" evidence="2">
    <location>
        <begin position="1545"/>
        <end position="1555"/>
    </location>
</feature>
<dbReference type="PANTHER" id="PTHR45615">
    <property type="entry name" value="MYOSIN HEAVY CHAIN, NON-MUSCLE"/>
    <property type="match status" value="1"/>
</dbReference>
<evidence type="ECO:0000256" key="2">
    <source>
        <dbReference type="SAM" id="MobiDB-lite"/>
    </source>
</evidence>